<evidence type="ECO:0000313" key="1">
    <source>
        <dbReference type="EMBL" id="MPC51113.1"/>
    </source>
</evidence>
<dbReference type="SUPFAM" id="SSF52799">
    <property type="entry name" value="(Phosphotyrosine protein) phosphatases II"/>
    <property type="match status" value="1"/>
</dbReference>
<dbReference type="GO" id="GO:0004484">
    <property type="term" value="F:mRNA guanylyltransferase activity"/>
    <property type="evidence" value="ECO:0007669"/>
    <property type="project" value="TreeGrafter"/>
</dbReference>
<dbReference type="EMBL" id="VSRR010009958">
    <property type="protein sequence ID" value="MPC51113.1"/>
    <property type="molecule type" value="Genomic_DNA"/>
</dbReference>
<proteinExistence type="predicted"/>
<reference evidence="1 2" key="1">
    <citation type="submission" date="2019-05" db="EMBL/GenBank/DDBJ databases">
        <title>Another draft genome of Portunus trituberculatus and its Hox gene families provides insights of decapod evolution.</title>
        <authorList>
            <person name="Jeong J.-H."/>
            <person name="Song I."/>
            <person name="Kim S."/>
            <person name="Choi T."/>
            <person name="Kim D."/>
            <person name="Ryu S."/>
            <person name="Kim W."/>
        </authorList>
    </citation>
    <scope>NUCLEOTIDE SEQUENCE [LARGE SCALE GENOMIC DNA]</scope>
    <source>
        <tissue evidence="1">Muscle</tissue>
    </source>
</reference>
<evidence type="ECO:0000313" key="2">
    <source>
        <dbReference type="Proteomes" id="UP000324222"/>
    </source>
</evidence>
<keyword evidence="2" id="KW-1185">Reference proteome</keyword>
<dbReference type="OrthoDB" id="200924at2759"/>
<organism evidence="1 2">
    <name type="scientific">Portunus trituberculatus</name>
    <name type="common">Swimming crab</name>
    <name type="synonym">Neptunus trituberculatus</name>
    <dbReference type="NCBI Taxonomy" id="210409"/>
    <lineage>
        <taxon>Eukaryota</taxon>
        <taxon>Metazoa</taxon>
        <taxon>Ecdysozoa</taxon>
        <taxon>Arthropoda</taxon>
        <taxon>Crustacea</taxon>
        <taxon>Multicrustacea</taxon>
        <taxon>Malacostraca</taxon>
        <taxon>Eumalacostraca</taxon>
        <taxon>Eucarida</taxon>
        <taxon>Decapoda</taxon>
        <taxon>Pleocyemata</taxon>
        <taxon>Brachyura</taxon>
        <taxon>Eubrachyura</taxon>
        <taxon>Portunoidea</taxon>
        <taxon>Portunidae</taxon>
        <taxon>Portuninae</taxon>
        <taxon>Portunus</taxon>
    </lineage>
</organism>
<comment type="caution">
    <text evidence="1">The sequence shown here is derived from an EMBL/GenBank/DDBJ whole genome shotgun (WGS) entry which is preliminary data.</text>
</comment>
<gene>
    <name evidence="1" type="primary">Rngtt</name>
    <name evidence="1" type="ORF">E2C01_044953</name>
</gene>
<dbReference type="GO" id="GO:0006370">
    <property type="term" value="P:7-methylguanosine mRNA capping"/>
    <property type="evidence" value="ECO:0007669"/>
    <property type="project" value="TreeGrafter"/>
</dbReference>
<protein>
    <submittedName>
        <fullName evidence="1">mRNA-capping enzyme</fullName>
    </submittedName>
</protein>
<dbReference type="Gene3D" id="3.90.190.10">
    <property type="entry name" value="Protein tyrosine phosphatase superfamily"/>
    <property type="match status" value="1"/>
</dbReference>
<name>A0A5B7G1I8_PORTR</name>
<dbReference type="Proteomes" id="UP000324222">
    <property type="component" value="Unassembled WGS sequence"/>
</dbReference>
<dbReference type="InterPro" id="IPR029021">
    <property type="entry name" value="Prot-tyrosine_phosphatase-like"/>
</dbReference>
<dbReference type="AlphaFoldDB" id="A0A5B7G1I8"/>
<dbReference type="InterPro" id="IPR051029">
    <property type="entry name" value="mRNA_Capping_Enz/RNA_Phosphat"/>
</dbReference>
<dbReference type="PANTHER" id="PTHR10367:SF17">
    <property type="entry name" value="MRNA-CAPPING ENZYME"/>
    <property type="match status" value="1"/>
</dbReference>
<accession>A0A5B7G1I8</accession>
<sequence length="192" mass="21812">MAAELPPIGQLRNSLVRSLKLHLVLSLKMRLGQIAYKQSVKIGLWVDLTNTKRFYDSSLVEKEGARYVKLKCRGHGECPNQEQVNLFTDICEKFIRKSPLEIVGFMIASFFINKHDWGVDFALSEFAKARPPGIYKGDYLRVMYERSGDNPNEAPPAPPLPDWCNGKSTQCPLLSFTHVQSAQYLMKQSSYP</sequence>
<dbReference type="PANTHER" id="PTHR10367">
    <property type="entry name" value="MRNA-CAPPING ENZYME"/>
    <property type="match status" value="1"/>
</dbReference>